<dbReference type="InterPro" id="IPR036421">
    <property type="entry name" value="Fe_dep_repressor_sf"/>
</dbReference>
<gene>
    <name evidence="6" type="ORF">OW729_14800</name>
</gene>
<reference evidence="6" key="1">
    <citation type="submission" date="2022-12" db="EMBL/GenBank/DDBJ databases">
        <title>Clostridium sp. nov., isolated from industrial wastewater.</title>
        <authorList>
            <person name="Jiayan W."/>
        </authorList>
    </citation>
    <scope>NUCLEOTIDE SEQUENCE</scope>
    <source>
        <strain evidence="6">ZC22-4</strain>
    </source>
</reference>
<dbReference type="PROSITE" id="PS50944">
    <property type="entry name" value="HTH_DTXR"/>
    <property type="match status" value="1"/>
</dbReference>
<dbReference type="InterPro" id="IPR001367">
    <property type="entry name" value="Fe_dep_repressor"/>
</dbReference>
<proteinExistence type="inferred from homology"/>
<dbReference type="SUPFAM" id="SSF47979">
    <property type="entry name" value="Iron-dependent repressor protein, dimerization domain"/>
    <property type="match status" value="1"/>
</dbReference>
<dbReference type="InterPro" id="IPR036388">
    <property type="entry name" value="WH-like_DNA-bd_sf"/>
</dbReference>
<dbReference type="PANTHER" id="PTHR33238">
    <property type="entry name" value="IRON (METAL) DEPENDENT REPRESSOR, DTXR FAMILY"/>
    <property type="match status" value="1"/>
</dbReference>
<evidence type="ECO:0000259" key="5">
    <source>
        <dbReference type="PROSITE" id="PS50944"/>
    </source>
</evidence>
<evidence type="ECO:0000313" key="6">
    <source>
        <dbReference type="EMBL" id="MCY6959888.1"/>
    </source>
</evidence>
<name>A0ABT4DCH7_9CLOT</name>
<accession>A0ABT4DCH7</accession>
<dbReference type="InterPro" id="IPR022687">
    <property type="entry name" value="HTH_DTXR"/>
</dbReference>
<keyword evidence="4" id="KW-0804">Transcription</keyword>
<evidence type="ECO:0000256" key="2">
    <source>
        <dbReference type="ARBA" id="ARBA00023015"/>
    </source>
</evidence>
<keyword evidence="2" id="KW-0805">Transcription regulation</keyword>
<dbReference type="RefSeq" id="WP_268062324.1">
    <property type="nucleotide sequence ID" value="NZ_JAPQFJ010000017.1"/>
</dbReference>
<keyword evidence="3" id="KW-0238">DNA-binding</keyword>
<organism evidence="6 7">
    <name type="scientific">Clostridium brassicae</name>
    <dbReference type="NCBI Taxonomy" id="2999072"/>
    <lineage>
        <taxon>Bacteria</taxon>
        <taxon>Bacillati</taxon>
        <taxon>Bacillota</taxon>
        <taxon>Clostridia</taxon>
        <taxon>Eubacteriales</taxon>
        <taxon>Clostridiaceae</taxon>
        <taxon>Clostridium</taxon>
    </lineage>
</organism>
<dbReference type="Gene3D" id="1.10.60.10">
    <property type="entry name" value="Iron dependent repressor, metal binding and dimerisation domain"/>
    <property type="match status" value="1"/>
</dbReference>
<evidence type="ECO:0000256" key="1">
    <source>
        <dbReference type="ARBA" id="ARBA00007871"/>
    </source>
</evidence>
<dbReference type="InterPro" id="IPR022689">
    <property type="entry name" value="Iron_dep_repressor"/>
</dbReference>
<comment type="similarity">
    <text evidence="1">Belongs to the DtxR/MntR family.</text>
</comment>
<dbReference type="Pfam" id="PF01325">
    <property type="entry name" value="Fe_dep_repress"/>
    <property type="match status" value="1"/>
</dbReference>
<dbReference type="InterPro" id="IPR036390">
    <property type="entry name" value="WH_DNA-bd_sf"/>
</dbReference>
<feature type="domain" description="HTH dtxR-type" evidence="5">
    <location>
        <begin position="1"/>
        <end position="62"/>
    </location>
</feature>
<dbReference type="InterPro" id="IPR050536">
    <property type="entry name" value="DtxR_MntR_Metal-Reg"/>
</dbReference>
<evidence type="ECO:0000313" key="7">
    <source>
        <dbReference type="Proteomes" id="UP001144612"/>
    </source>
</evidence>
<dbReference type="PANTHER" id="PTHR33238:SF7">
    <property type="entry name" value="IRON-DEPENDENT TRANSCRIPTIONAL REGULATOR"/>
    <property type="match status" value="1"/>
</dbReference>
<dbReference type="Gene3D" id="1.10.10.10">
    <property type="entry name" value="Winged helix-like DNA-binding domain superfamily/Winged helix DNA-binding domain"/>
    <property type="match status" value="1"/>
</dbReference>
<evidence type="ECO:0000256" key="4">
    <source>
        <dbReference type="ARBA" id="ARBA00023163"/>
    </source>
</evidence>
<comment type="caution">
    <text evidence="6">The sequence shown here is derived from an EMBL/GenBank/DDBJ whole genome shotgun (WGS) entry which is preliminary data.</text>
</comment>
<dbReference type="SMART" id="SM00529">
    <property type="entry name" value="HTH_DTXR"/>
    <property type="match status" value="1"/>
</dbReference>
<evidence type="ECO:0000256" key="3">
    <source>
        <dbReference type="ARBA" id="ARBA00023125"/>
    </source>
</evidence>
<dbReference type="Proteomes" id="UP001144612">
    <property type="component" value="Unassembled WGS sequence"/>
</dbReference>
<sequence length="129" mass="14829">MYESGENYLETILILQNKNGSVRSIDIARELNFSKPSVSHAVGLLKESKYIEMDSKGYISLTDMGRKKAEGIYERHQVLTKFFAEIAKVCEEVAEKDACRVEHIISEETFQGIKKFLEKFNSQVIKDKF</sequence>
<dbReference type="EMBL" id="JAPQFJ010000017">
    <property type="protein sequence ID" value="MCY6959888.1"/>
    <property type="molecule type" value="Genomic_DNA"/>
</dbReference>
<dbReference type="SUPFAM" id="SSF46785">
    <property type="entry name" value="Winged helix' DNA-binding domain"/>
    <property type="match status" value="1"/>
</dbReference>
<dbReference type="Pfam" id="PF02742">
    <property type="entry name" value="Fe_dep_repr_C"/>
    <property type="match status" value="1"/>
</dbReference>
<protein>
    <submittedName>
        <fullName evidence="6">Metal-dependent transcriptional regulator</fullName>
    </submittedName>
</protein>
<keyword evidence="7" id="KW-1185">Reference proteome</keyword>